<dbReference type="RefSeq" id="WP_218136246.1">
    <property type="nucleotide sequence ID" value="NZ_FNDJ01000027.1"/>
</dbReference>
<protein>
    <recommendedName>
        <fullName evidence="3">MarR family protein</fullName>
    </recommendedName>
</protein>
<name>A0A1G9KWB4_9ACTN</name>
<proteinExistence type="predicted"/>
<evidence type="ECO:0000313" key="1">
    <source>
        <dbReference type="EMBL" id="SDL54002.1"/>
    </source>
</evidence>
<dbReference type="STRING" id="633440.SAMN05421869_12714"/>
<dbReference type="InterPro" id="IPR036390">
    <property type="entry name" value="WH_DNA-bd_sf"/>
</dbReference>
<dbReference type="EMBL" id="FNDJ01000027">
    <property type="protein sequence ID" value="SDL54002.1"/>
    <property type="molecule type" value="Genomic_DNA"/>
</dbReference>
<evidence type="ECO:0000313" key="2">
    <source>
        <dbReference type="Proteomes" id="UP000199202"/>
    </source>
</evidence>
<dbReference type="SUPFAM" id="SSF46785">
    <property type="entry name" value="Winged helix' DNA-binding domain"/>
    <property type="match status" value="1"/>
</dbReference>
<organism evidence="1 2">
    <name type="scientific">Nonomuraea jiangxiensis</name>
    <dbReference type="NCBI Taxonomy" id="633440"/>
    <lineage>
        <taxon>Bacteria</taxon>
        <taxon>Bacillati</taxon>
        <taxon>Actinomycetota</taxon>
        <taxon>Actinomycetes</taxon>
        <taxon>Streptosporangiales</taxon>
        <taxon>Streptosporangiaceae</taxon>
        <taxon>Nonomuraea</taxon>
    </lineage>
</organism>
<dbReference type="Proteomes" id="UP000199202">
    <property type="component" value="Unassembled WGS sequence"/>
</dbReference>
<evidence type="ECO:0008006" key="3">
    <source>
        <dbReference type="Google" id="ProtNLM"/>
    </source>
</evidence>
<sequence>MLVEISRDRDAVMGQVAASIGITERSVQNIVADLCRAGYLTRHRVGGHNRYTLNLDRQFRHPAEAGLPVRVLIDVFADRDPGWRAAIGRLRSARSRVGAGWRWAGRPR</sequence>
<dbReference type="AlphaFoldDB" id="A0A1G9KWB4"/>
<reference evidence="1 2" key="1">
    <citation type="submission" date="2016-10" db="EMBL/GenBank/DDBJ databases">
        <authorList>
            <person name="de Groot N.N."/>
        </authorList>
    </citation>
    <scope>NUCLEOTIDE SEQUENCE [LARGE SCALE GENOMIC DNA]</scope>
    <source>
        <strain evidence="1 2">CGMCC 4.6533</strain>
    </source>
</reference>
<accession>A0A1G9KWB4</accession>
<gene>
    <name evidence="1" type="ORF">SAMN05421869_12714</name>
</gene>
<keyword evidence="2" id="KW-1185">Reference proteome</keyword>